<dbReference type="PANTHER" id="PTHR28259">
    <property type="entry name" value="FLUORIDE EXPORT PROTEIN 1-RELATED"/>
    <property type="match status" value="1"/>
</dbReference>
<reference evidence="14" key="1">
    <citation type="journal article" date="2019" name="Int. J. Syst. Evol. Microbiol.">
        <title>The Global Catalogue of Microorganisms (GCM) 10K type strain sequencing project: providing services to taxonomists for standard genome sequencing and annotation.</title>
        <authorList>
            <consortium name="The Broad Institute Genomics Platform"/>
            <consortium name="The Broad Institute Genome Sequencing Center for Infectious Disease"/>
            <person name="Wu L."/>
            <person name="Ma J."/>
        </authorList>
    </citation>
    <scope>NUCLEOTIDE SEQUENCE [LARGE SCALE GENOMIC DNA]</scope>
    <source>
        <strain evidence="14">CCUG 55328</strain>
    </source>
</reference>
<evidence type="ECO:0000256" key="11">
    <source>
        <dbReference type="ARBA" id="ARBA00035585"/>
    </source>
</evidence>
<comment type="caution">
    <text evidence="13">The sequence shown here is derived from an EMBL/GenBank/DDBJ whole genome shotgun (WGS) entry which is preliminary data.</text>
</comment>
<evidence type="ECO:0000256" key="7">
    <source>
        <dbReference type="ARBA" id="ARBA00023065"/>
    </source>
</evidence>
<evidence type="ECO:0000256" key="10">
    <source>
        <dbReference type="ARBA" id="ARBA00035120"/>
    </source>
</evidence>
<evidence type="ECO:0000256" key="5">
    <source>
        <dbReference type="ARBA" id="ARBA00022989"/>
    </source>
</evidence>
<proteinExistence type="inferred from homology"/>
<evidence type="ECO:0000256" key="8">
    <source>
        <dbReference type="ARBA" id="ARBA00023136"/>
    </source>
</evidence>
<dbReference type="HAMAP" id="MF_00454">
    <property type="entry name" value="FluC"/>
    <property type="match status" value="1"/>
</dbReference>
<dbReference type="Proteomes" id="UP001597151">
    <property type="component" value="Unassembled WGS sequence"/>
</dbReference>
<dbReference type="EMBL" id="JBHTKR010000005">
    <property type="protein sequence ID" value="MFD1195748.1"/>
    <property type="molecule type" value="Genomic_DNA"/>
</dbReference>
<evidence type="ECO:0000256" key="12">
    <source>
        <dbReference type="HAMAP-Rule" id="MF_00454"/>
    </source>
</evidence>
<feature type="binding site" evidence="12">
    <location>
        <position position="77"/>
    </location>
    <ligand>
        <name>Na(+)</name>
        <dbReference type="ChEBI" id="CHEBI:29101"/>
        <note>structural</note>
    </ligand>
</feature>
<comment type="similarity">
    <text evidence="10 12">Belongs to the fluoride channel Fluc/FEX (TC 1.A.43) family.</text>
</comment>
<keyword evidence="5 12" id="KW-1133">Transmembrane helix</keyword>
<keyword evidence="7 12" id="KW-0406">Ion transport</keyword>
<evidence type="ECO:0000256" key="1">
    <source>
        <dbReference type="ARBA" id="ARBA00004651"/>
    </source>
</evidence>
<evidence type="ECO:0000256" key="6">
    <source>
        <dbReference type="ARBA" id="ARBA00023053"/>
    </source>
</evidence>
<dbReference type="NCBIfam" id="NF010791">
    <property type="entry name" value="PRK14195.1"/>
    <property type="match status" value="1"/>
</dbReference>
<evidence type="ECO:0000313" key="14">
    <source>
        <dbReference type="Proteomes" id="UP001597151"/>
    </source>
</evidence>
<organism evidence="13 14">
    <name type="scientific">Seohaeicola saemankumensis</name>
    <dbReference type="NCBI Taxonomy" id="481181"/>
    <lineage>
        <taxon>Bacteria</taxon>
        <taxon>Pseudomonadati</taxon>
        <taxon>Pseudomonadota</taxon>
        <taxon>Alphaproteobacteria</taxon>
        <taxon>Rhodobacterales</taxon>
        <taxon>Roseobacteraceae</taxon>
        <taxon>Seohaeicola</taxon>
    </lineage>
</organism>
<evidence type="ECO:0000256" key="9">
    <source>
        <dbReference type="ARBA" id="ARBA00023303"/>
    </source>
</evidence>
<sequence length="125" mass="12972">MLTTLLQVALGGAIGATARYLTSMGALRLLGAGFPWGTLAVNVIGSFLMGLLVVVLAQRDATRLAPFLLTGILGGFTTFSAFSLDAMALYERGETMLAAFYVGASVILSLSALALAMVVAREVLQ</sequence>
<keyword evidence="12" id="KW-0479">Metal-binding</keyword>
<keyword evidence="6 12" id="KW-0915">Sodium</keyword>
<protein>
    <recommendedName>
        <fullName evidence="12">Fluoride-specific ion channel FluC</fullName>
    </recommendedName>
</protein>
<comment type="subcellular location">
    <subcellularLocation>
        <location evidence="1 12">Cell membrane</location>
        <topology evidence="1 12">Multi-pass membrane protein</topology>
    </subcellularLocation>
</comment>
<evidence type="ECO:0000313" key="13">
    <source>
        <dbReference type="EMBL" id="MFD1195748.1"/>
    </source>
</evidence>
<dbReference type="NCBIfam" id="NF010805">
    <property type="entry name" value="PRK14209.1"/>
    <property type="match status" value="1"/>
</dbReference>
<feature type="transmembrane region" description="Helical" evidence="12">
    <location>
        <begin position="64"/>
        <end position="84"/>
    </location>
</feature>
<dbReference type="Pfam" id="PF02537">
    <property type="entry name" value="CRCB"/>
    <property type="match status" value="1"/>
</dbReference>
<dbReference type="InterPro" id="IPR003691">
    <property type="entry name" value="FluC"/>
</dbReference>
<comment type="function">
    <text evidence="12">Fluoride-specific ion channel. Important for reducing fluoride concentration in the cell, thus reducing its toxicity.</text>
</comment>
<feature type="transmembrane region" description="Helical" evidence="12">
    <location>
        <begin position="39"/>
        <end position="57"/>
    </location>
</feature>
<evidence type="ECO:0000256" key="4">
    <source>
        <dbReference type="ARBA" id="ARBA00022692"/>
    </source>
</evidence>
<name>A0ABW3TFN2_9RHOB</name>
<evidence type="ECO:0000256" key="2">
    <source>
        <dbReference type="ARBA" id="ARBA00022475"/>
    </source>
</evidence>
<keyword evidence="4 12" id="KW-0812">Transmembrane</keyword>
<dbReference type="RefSeq" id="WP_380792924.1">
    <property type="nucleotide sequence ID" value="NZ_JBHTKR010000005.1"/>
</dbReference>
<comment type="catalytic activity">
    <reaction evidence="11">
        <text>fluoride(in) = fluoride(out)</text>
        <dbReference type="Rhea" id="RHEA:76159"/>
        <dbReference type="ChEBI" id="CHEBI:17051"/>
    </reaction>
    <physiologicalReaction direction="left-to-right" evidence="11">
        <dbReference type="Rhea" id="RHEA:76160"/>
    </physiologicalReaction>
</comment>
<feature type="binding site" evidence="12">
    <location>
        <position position="74"/>
    </location>
    <ligand>
        <name>Na(+)</name>
        <dbReference type="ChEBI" id="CHEBI:29101"/>
        <note>structural</note>
    </ligand>
</feature>
<dbReference type="PANTHER" id="PTHR28259:SF1">
    <property type="entry name" value="FLUORIDE EXPORT PROTEIN 1-RELATED"/>
    <property type="match status" value="1"/>
</dbReference>
<keyword evidence="8 12" id="KW-0472">Membrane</keyword>
<keyword evidence="3" id="KW-0997">Cell inner membrane</keyword>
<keyword evidence="12" id="KW-0813">Transport</keyword>
<keyword evidence="9 12" id="KW-0407">Ion channel</keyword>
<accession>A0ABW3TFN2</accession>
<gene>
    <name evidence="12 13" type="primary">crcB</name>
    <name evidence="12" type="synonym">fluC</name>
    <name evidence="13" type="ORF">ACFQ3C_13830</name>
</gene>
<comment type="activity regulation">
    <text evidence="12">Na(+) is not transported, but it plays an essential structural role and its presence is essential for fluoride channel function.</text>
</comment>
<feature type="transmembrane region" description="Helical" evidence="12">
    <location>
        <begin position="96"/>
        <end position="120"/>
    </location>
</feature>
<keyword evidence="14" id="KW-1185">Reference proteome</keyword>
<keyword evidence="2 12" id="KW-1003">Cell membrane</keyword>
<evidence type="ECO:0000256" key="3">
    <source>
        <dbReference type="ARBA" id="ARBA00022519"/>
    </source>
</evidence>